<accession>A0A1E7KIF4</accession>
<organism evidence="2 3">
    <name type="scientific">Streptomyces oceani</name>
    <dbReference type="NCBI Taxonomy" id="1075402"/>
    <lineage>
        <taxon>Bacteria</taxon>
        <taxon>Bacillati</taxon>
        <taxon>Actinomycetota</taxon>
        <taxon>Actinomycetes</taxon>
        <taxon>Kitasatosporales</taxon>
        <taxon>Streptomycetaceae</taxon>
        <taxon>Streptomyces</taxon>
    </lineage>
</organism>
<keyword evidence="3" id="KW-1185">Reference proteome</keyword>
<dbReference type="AlphaFoldDB" id="A0A1E7KIF4"/>
<dbReference type="Proteomes" id="UP000176101">
    <property type="component" value="Unassembled WGS sequence"/>
</dbReference>
<name>A0A1E7KIF4_9ACTN</name>
<evidence type="ECO:0000313" key="3">
    <source>
        <dbReference type="Proteomes" id="UP000176101"/>
    </source>
</evidence>
<dbReference type="InterPro" id="IPR045428">
    <property type="entry name" value="EACC1"/>
</dbReference>
<feature type="region of interest" description="Disordered" evidence="1">
    <location>
        <begin position="96"/>
        <end position="116"/>
    </location>
</feature>
<comment type="caution">
    <text evidence="2">The sequence shown here is derived from an EMBL/GenBank/DDBJ whole genome shotgun (WGS) entry which is preliminary data.</text>
</comment>
<evidence type="ECO:0000256" key="1">
    <source>
        <dbReference type="SAM" id="MobiDB-lite"/>
    </source>
</evidence>
<protein>
    <submittedName>
        <fullName evidence="2">Uncharacterized protein</fullName>
    </submittedName>
</protein>
<dbReference type="STRING" id="1075402.AN216_10510"/>
<feature type="compositionally biased region" description="Polar residues" evidence="1">
    <location>
        <begin position="96"/>
        <end position="107"/>
    </location>
</feature>
<dbReference type="EMBL" id="LJGU01000116">
    <property type="protein sequence ID" value="OEV03675.1"/>
    <property type="molecule type" value="Genomic_DNA"/>
</dbReference>
<gene>
    <name evidence="2" type="ORF">AN216_10510</name>
</gene>
<reference evidence="2 3" key="1">
    <citation type="journal article" date="2016" name="Front. Microbiol.">
        <title>Comparative Genomics Analysis of Streptomyces Species Reveals Their Adaptation to the Marine Environment and Their Diversity at the Genomic Level.</title>
        <authorList>
            <person name="Tian X."/>
            <person name="Zhang Z."/>
            <person name="Yang T."/>
            <person name="Chen M."/>
            <person name="Li J."/>
            <person name="Chen F."/>
            <person name="Yang J."/>
            <person name="Li W."/>
            <person name="Zhang B."/>
            <person name="Zhang Z."/>
            <person name="Wu J."/>
            <person name="Zhang C."/>
            <person name="Long L."/>
            <person name="Xiao J."/>
        </authorList>
    </citation>
    <scope>NUCLEOTIDE SEQUENCE [LARGE SCALE GENOMIC DNA]</scope>
    <source>
        <strain evidence="2 3">SCSIO 02100</strain>
    </source>
</reference>
<proteinExistence type="predicted"/>
<dbReference type="Pfam" id="PF19953">
    <property type="entry name" value="EACC1"/>
    <property type="match status" value="1"/>
</dbReference>
<sequence length="116" mass="11785">MGPYVEIDRVRSSARHAGAMSGGLTEWLALALSSGFSTASLVYSHLAFRASLPPAERSAVRLVVEHGDSQVVVEAGSAEEAAQLANLITNSGLLSVRSGQDTGQTGSPSGGDGSVS</sequence>
<evidence type="ECO:0000313" key="2">
    <source>
        <dbReference type="EMBL" id="OEV03675.1"/>
    </source>
</evidence>